<dbReference type="KEGG" id="aei:AOY20_06960"/>
<gene>
    <name evidence="3" type="ORF">AOY20_06960</name>
</gene>
<reference evidence="3 4" key="1">
    <citation type="journal article" date="2015" name="Int. J. Syst. Evol. Microbiol.">
        <title>Acinetobacter equi sp. nov. isolated from horse faeces.</title>
        <authorList>
            <person name="Poppel M.T."/>
            <person name="Skiebe E."/>
            <person name="Laue M."/>
            <person name="Bergmann H."/>
            <person name="Ebersberger I."/>
            <person name="Garn T."/>
            <person name="Fruth A."/>
            <person name="Baumgardt S."/>
            <person name="Busse H.J."/>
            <person name="Wilharm G."/>
        </authorList>
    </citation>
    <scope>NUCLEOTIDE SEQUENCE [LARGE SCALE GENOMIC DNA]</scope>
    <source>
        <strain evidence="3 4">114</strain>
    </source>
</reference>
<protein>
    <submittedName>
        <fullName evidence="3">Methyltransferase regulatory domain protein</fullName>
    </submittedName>
</protein>
<sequence>MTTHWTNGYQTEVNYTYGYYKELSPNYQKFCLLLNGIDTPKETEGHTHCELGFGQGVSLNIHAASHLGQFFGTDFNPAHAAHANMLAEQAQTHQRFYDHSFEELLSEDLPLFDSISLHGIWSWISYENQLIILKFIRKFLKPNGVVYISYNCVTGWAANMPIRELFYSYFKFNSTSTNPIQKVKEALEFSEKLLEQKPTFSINNPNALSRLQELKNSNPNYLIHEYLNQDWQCFSFQQIVRLFDEIKLSFAGSIDLNTNLDKINLSEAHQAFLEQIEHPIFKEQCRDYFNNTQFRRDLFIRGKVSLTPSQIQERLRKTPFSLLLAPELHPKTIKGHLGEFDLLLDIYQPLGECFKKAEYQPLTIEEIEKQLPNLNYVKILNALIIWCHLGIAQPCMNQPTEEIIKRSQALNLYILEQASFHHNYQALTNPYSGMGIFTDNITQLLYKAHFMYEMKSVNDLAQFVQNTLSNLGWYILNSKGDAISNTNESLKILKGKAKTFMESDSIKIAKKLRLFY</sequence>
<keyword evidence="4" id="KW-1185">Reference proteome</keyword>
<accession>A0A0N9WDA8</accession>
<proteinExistence type="predicted"/>
<dbReference type="Pfam" id="PF10119">
    <property type="entry name" value="MethyTransf_Reg"/>
    <property type="match status" value="1"/>
</dbReference>
<organism evidence="3 4">
    <name type="scientific">Acinetobacter equi</name>
    <dbReference type="NCBI Taxonomy" id="1324350"/>
    <lineage>
        <taxon>Bacteria</taxon>
        <taxon>Pseudomonadati</taxon>
        <taxon>Pseudomonadota</taxon>
        <taxon>Gammaproteobacteria</taxon>
        <taxon>Moraxellales</taxon>
        <taxon>Moraxellaceae</taxon>
        <taxon>Acinetobacter</taxon>
    </lineage>
</organism>
<dbReference type="GO" id="GO:0008757">
    <property type="term" value="F:S-adenosylmethionine-dependent methyltransferase activity"/>
    <property type="evidence" value="ECO:0007669"/>
    <property type="project" value="InterPro"/>
</dbReference>
<keyword evidence="3" id="KW-0808">Transferase</keyword>
<dbReference type="SUPFAM" id="SSF53335">
    <property type="entry name" value="S-adenosyl-L-methionine-dependent methyltransferases"/>
    <property type="match status" value="1"/>
</dbReference>
<feature type="domain" description="Methyltransferase type 11" evidence="1">
    <location>
        <begin position="50"/>
        <end position="148"/>
    </location>
</feature>
<evidence type="ECO:0000259" key="2">
    <source>
        <dbReference type="Pfam" id="PF10119"/>
    </source>
</evidence>
<dbReference type="GO" id="GO:0032259">
    <property type="term" value="P:methylation"/>
    <property type="evidence" value="ECO:0007669"/>
    <property type="project" value="UniProtKB-KW"/>
</dbReference>
<dbReference type="InterPro" id="IPR018773">
    <property type="entry name" value="MeTrfase_reg_dom_prd"/>
</dbReference>
<dbReference type="InterPro" id="IPR029063">
    <property type="entry name" value="SAM-dependent_MTases_sf"/>
</dbReference>
<evidence type="ECO:0000313" key="3">
    <source>
        <dbReference type="EMBL" id="ALH95293.1"/>
    </source>
</evidence>
<dbReference type="Gene3D" id="3.40.50.150">
    <property type="entry name" value="Vaccinia Virus protein VP39"/>
    <property type="match status" value="1"/>
</dbReference>
<keyword evidence="3" id="KW-0489">Methyltransferase</keyword>
<dbReference type="RefSeq" id="WP_054581185.1">
    <property type="nucleotide sequence ID" value="NZ_CP012808.1"/>
</dbReference>
<evidence type="ECO:0000313" key="4">
    <source>
        <dbReference type="Proteomes" id="UP000064939"/>
    </source>
</evidence>
<dbReference type="AlphaFoldDB" id="A0A0N9WDA8"/>
<dbReference type="OrthoDB" id="323463at2"/>
<name>A0A0N9WDA8_9GAMM</name>
<feature type="domain" description="Methyltransferase regulatory" evidence="2">
    <location>
        <begin position="218"/>
        <end position="301"/>
    </location>
</feature>
<dbReference type="EMBL" id="CP012808">
    <property type="protein sequence ID" value="ALH95293.1"/>
    <property type="molecule type" value="Genomic_DNA"/>
</dbReference>
<dbReference type="Proteomes" id="UP000064939">
    <property type="component" value="Chromosome"/>
</dbReference>
<dbReference type="InterPro" id="IPR013216">
    <property type="entry name" value="Methyltransf_11"/>
</dbReference>
<dbReference type="Pfam" id="PF08241">
    <property type="entry name" value="Methyltransf_11"/>
    <property type="match status" value="1"/>
</dbReference>
<dbReference type="STRING" id="1324350.AOY20_06960"/>
<evidence type="ECO:0000259" key="1">
    <source>
        <dbReference type="Pfam" id="PF08241"/>
    </source>
</evidence>